<protein>
    <submittedName>
        <fullName evidence="1">Uncharacterized protein</fullName>
    </submittedName>
</protein>
<sequence length="168" mass="18574">MPRQLDFLVFPDDDHAEHHQQSFHQPDYFDQGGFSESLFTSCENGHGNLSNTPQWAQETLPIRPALPTTPLLPYQDFWGNGTNGLDLYDLPGLSNAGSDENASTASSPQQAMPDSHILDSLDSAPLPPSMILIEPQRAVMHGSLPQSSKGDFRCAYCSSVFTHRYLLK</sequence>
<name>A0A8E2F1H2_9PEZI</name>
<accession>A0A8E2F1H2</accession>
<dbReference type="Proteomes" id="UP000250140">
    <property type="component" value="Unassembled WGS sequence"/>
</dbReference>
<keyword evidence="2" id="KW-1185">Reference proteome</keyword>
<reference evidence="1 2" key="1">
    <citation type="journal article" date="2016" name="Nat. Commun.">
        <title>Ectomycorrhizal ecology is imprinted in the genome of the dominant symbiotic fungus Cenococcum geophilum.</title>
        <authorList>
            <consortium name="DOE Joint Genome Institute"/>
            <person name="Peter M."/>
            <person name="Kohler A."/>
            <person name="Ohm R.A."/>
            <person name="Kuo A."/>
            <person name="Krutzmann J."/>
            <person name="Morin E."/>
            <person name="Arend M."/>
            <person name="Barry K.W."/>
            <person name="Binder M."/>
            <person name="Choi C."/>
            <person name="Clum A."/>
            <person name="Copeland A."/>
            <person name="Grisel N."/>
            <person name="Haridas S."/>
            <person name="Kipfer T."/>
            <person name="LaButti K."/>
            <person name="Lindquist E."/>
            <person name="Lipzen A."/>
            <person name="Maire R."/>
            <person name="Meier B."/>
            <person name="Mihaltcheva S."/>
            <person name="Molinier V."/>
            <person name="Murat C."/>
            <person name="Poggeler S."/>
            <person name="Quandt C.A."/>
            <person name="Sperisen C."/>
            <person name="Tritt A."/>
            <person name="Tisserant E."/>
            <person name="Crous P.W."/>
            <person name="Henrissat B."/>
            <person name="Nehls U."/>
            <person name="Egli S."/>
            <person name="Spatafora J.W."/>
            <person name="Grigoriev I.V."/>
            <person name="Martin F.M."/>
        </authorList>
    </citation>
    <scope>NUCLEOTIDE SEQUENCE [LARGE SCALE GENOMIC DNA]</scope>
    <source>
        <strain evidence="1 2">CBS 207.34</strain>
    </source>
</reference>
<proteinExistence type="predicted"/>
<gene>
    <name evidence="1" type="ORF">AOQ84DRAFT_388645</name>
</gene>
<evidence type="ECO:0000313" key="1">
    <source>
        <dbReference type="EMBL" id="OCL08721.1"/>
    </source>
</evidence>
<organism evidence="1 2">
    <name type="scientific">Glonium stellatum</name>
    <dbReference type="NCBI Taxonomy" id="574774"/>
    <lineage>
        <taxon>Eukaryota</taxon>
        <taxon>Fungi</taxon>
        <taxon>Dikarya</taxon>
        <taxon>Ascomycota</taxon>
        <taxon>Pezizomycotina</taxon>
        <taxon>Dothideomycetes</taxon>
        <taxon>Pleosporomycetidae</taxon>
        <taxon>Gloniales</taxon>
        <taxon>Gloniaceae</taxon>
        <taxon>Glonium</taxon>
    </lineage>
</organism>
<dbReference type="EMBL" id="KV749605">
    <property type="protein sequence ID" value="OCL08721.1"/>
    <property type="molecule type" value="Genomic_DNA"/>
</dbReference>
<evidence type="ECO:0000313" key="2">
    <source>
        <dbReference type="Proteomes" id="UP000250140"/>
    </source>
</evidence>
<dbReference type="AlphaFoldDB" id="A0A8E2F1H2"/>